<dbReference type="InterPro" id="IPR001680">
    <property type="entry name" value="WD40_rpt"/>
</dbReference>
<proteinExistence type="predicted"/>
<dbReference type="PROSITE" id="PS00678">
    <property type="entry name" value="WD_REPEATS_1"/>
    <property type="match status" value="1"/>
</dbReference>
<evidence type="ECO:0000256" key="2">
    <source>
        <dbReference type="ARBA" id="ARBA00022737"/>
    </source>
</evidence>
<name>A0A371HJM1_MUCPR</name>
<dbReference type="InterPro" id="IPR036322">
    <property type="entry name" value="WD40_repeat_dom_sf"/>
</dbReference>
<dbReference type="SMART" id="SM00668">
    <property type="entry name" value="CTLH"/>
    <property type="match status" value="1"/>
</dbReference>
<dbReference type="Proteomes" id="UP000257109">
    <property type="component" value="Unassembled WGS sequence"/>
</dbReference>
<evidence type="ECO:0000313" key="5">
    <source>
        <dbReference type="EMBL" id="RDY02902.1"/>
    </source>
</evidence>
<reference evidence="5" key="1">
    <citation type="submission" date="2018-05" db="EMBL/GenBank/DDBJ databases">
        <title>Draft genome of Mucuna pruriens seed.</title>
        <authorList>
            <person name="Nnadi N.E."/>
            <person name="Vos R."/>
            <person name="Hasami M.H."/>
            <person name="Devisetty U.K."/>
            <person name="Aguiy J.C."/>
        </authorList>
    </citation>
    <scope>NUCLEOTIDE SEQUENCE [LARGE SCALE GENOMIC DNA]</scope>
    <source>
        <strain evidence="5">JCA_2017</strain>
    </source>
</reference>
<gene>
    <name evidence="5" type="primary">TPR1</name>
    <name evidence="5" type="ORF">CR513_13580</name>
</gene>
<keyword evidence="6" id="KW-1185">Reference proteome</keyword>
<dbReference type="STRING" id="157652.A0A371HJM1"/>
<keyword evidence="1 3" id="KW-0853">WD repeat</keyword>
<organism evidence="5 6">
    <name type="scientific">Mucuna pruriens</name>
    <name type="common">Velvet bean</name>
    <name type="synonym">Dolichos pruriens</name>
    <dbReference type="NCBI Taxonomy" id="157652"/>
    <lineage>
        <taxon>Eukaryota</taxon>
        <taxon>Viridiplantae</taxon>
        <taxon>Streptophyta</taxon>
        <taxon>Embryophyta</taxon>
        <taxon>Tracheophyta</taxon>
        <taxon>Spermatophyta</taxon>
        <taxon>Magnoliopsida</taxon>
        <taxon>eudicotyledons</taxon>
        <taxon>Gunneridae</taxon>
        <taxon>Pentapetalae</taxon>
        <taxon>rosids</taxon>
        <taxon>fabids</taxon>
        <taxon>Fabales</taxon>
        <taxon>Fabaceae</taxon>
        <taxon>Papilionoideae</taxon>
        <taxon>50 kb inversion clade</taxon>
        <taxon>NPAAA clade</taxon>
        <taxon>indigoferoid/millettioid clade</taxon>
        <taxon>Phaseoleae</taxon>
        <taxon>Mucuna</taxon>
    </lineage>
</organism>
<dbReference type="PROSITE" id="PS50082">
    <property type="entry name" value="WD_REPEATS_2"/>
    <property type="match status" value="1"/>
</dbReference>
<dbReference type="Pfam" id="PF21359">
    <property type="entry name" value="zf_topless"/>
    <property type="match status" value="1"/>
</dbReference>
<protein>
    <submittedName>
        <fullName evidence="5">Topless-related protein 1</fullName>
    </submittedName>
</protein>
<dbReference type="PROSITE" id="PS50896">
    <property type="entry name" value="LISH"/>
    <property type="match status" value="1"/>
</dbReference>
<dbReference type="InterPro" id="IPR015943">
    <property type="entry name" value="WD40/YVTN_repeat-like_dom_sf"/>
</dbReference>
<feature type="non-terminal residue" evidence="5">
    <location>
        <position position="1"/>
    </location>
</feature>
<evidence type="ECO:0000256" key="3">
    <source>
        <dbReference type="PROSITE-ProRule" id="PRU00221"/>
    </source>
</evidence>
<sequence length="606" mass="68386">MENKEVEATVLGRELVLLILQYLGENEFKETAHMLEQESGVFFDMKYFENEVNEGNWDEVEKYLSAFTKLSDNAYSQKIFFEIRKHKYIEAVDSRDWSKAVQILANDLKVFAKVNQELFSEITELLTLGNIRENEKLSKYSDVKSSRALLFFELSKVIKANPVFHNKLEFPNITSSRLPILINQSLNWQHEHCKNPPENPQIKTLYVDHLCGEGAPSNSPANNLLHGSLPNTLVRSFNESSSPTSMDFHPIQQFLLIVGTNVGSLTLWDVISMKRLASTKVGVPNVSVKKVIWSPDGTFLGIGYSRNVVHIHSYRSWVKLRIHLQIDAHVGSVNDLVFSRPNQQLYVITCGDDKTIKVWNVASGARLFTLEGHEAPVYSLCPFIIEKTHVIFSASLDGRIKAWLYDNMGSRLDFEAPGSWYTTMACSSDGIRLFSCGTSKDWESSIVEWNQIDASVRRTYEGLGKSCVGVVQLDTCKNMFLAAGHDFSIKFWDMNNVQLLTSIKLNGILPATPLIRFNRGGYLLAVSANDNGIKILANQDGIRVLVIQEAMQNRARVPIYAAINAARVEMASSSRTLPNTILRESAPNLDSFTHRISQNSNQNIWH</sequence>
<dbReference type="GO" id="GO:0006355">
    <property type="term" value="P:regulation of DNA-templated transcription"/>
    <property type="evidence" value="ECO:0007669"/>
    <property type="project" value="InterPro"/>
</dbReference>
<dbReference type="Pfam" id="PF17814">
    <property type="entry name" value="LisH_TPL"/>
    <property type="match status" value="1"/>
</dbReference>
<evidence type="ECO:0000313" key="6">
    <source>
        <dbReference type="Proteomes" id="UP000257109"/>
    </source>
</evidence>
<dbReference type="SUPFAM" id="SSF50978">
    <property type="entry name" value="WD40 repeat-like"/>
    <property type="match status" value="1"/>
</dbReference>
<feature type="domain" description="CTLH" evidence="4">
    <location>
        <begin position="41"/>
        <end position="99"/>
    </location>
</feature>
<dbReference type="InterPro" id="IPR054532">
    <property type="entry name" value="TPL_SMU1_LisH-like"/>
</dbReference>
<dbReference type="OrthoDB" id="1743797at2759"/>
<dbReference type="PROSITE" id="PS50294">
    <property type="entry name" value="WD_REPEATS_REGION"/>
    <property type="match status" value="1"/>
</dbReference>
<dbReference type="InterPro" id="IPR054080">
    <property type="entry name" value="TPR1-like_2nd"/>
</dbReference>
<dbReference type="PANTHER" id="PTHR44083:SF45">
    <property type="entry name" value="TOPLESS-RELATED PROTEIN 1"/>
    <property type="match status" value="1"/>
</dbReference>
<dbReference type="Gene3D" id="2.130.10.10">
    <property type="entry name" value="YVTN repeat-like/Quinoprotein amine dehydrogenase"/>
    <property type="match status" value="2"/>
</dbReference>
<dbReference type="InterPro" id="IPR006595">
    <property type="entry name" value="CTLH_C"/>
</dbReference>
<dbReference type="Pfam" id="PF21889">
    <property type="entry name" value="TPR1-like_2nd"/>
    <property type="match status" value="1"/>
</dbReference>
<dbReference type="AlphaFoldDB" id="A0A371HJM1"/>
<evidence type="ECO:0000256" key="1">
    <source>
        <dbReference type="ARBA" id="ARBA00022574"/>
    </source>
</evidence>
<dbReference type="SMART" id="SM00667">
    <property type="entry name" value="LisH"/>
    <property type="match status" value="1"/>
</dbReference>
<dbReference type="InterPro" id="IPR027728">
    <property type="entry name" value="Topless_fam"/>
</dbReference>
<feature type="repeat" description="WD" evidence="3">
    <location>
        <begin position="326"/>
        <end position="369"/>
    </location>
</feature>
<dbReference type="Pfam" id="PF00400">
    <property type="entry name" value="WD40"/>
    <property type="match status" value="2"/>
</dbReference>
<accession>A0A371HJM1</accession>
<dbReference type="InterPro" id="IPR048419">
    <property type="entry name" value="Topless_Znf"/>
</dbReference>
<dbReference type="InterPro" id="IPR019775">
    <property type="entry name" value="WD40_repeat_CS"/>
</dbReference>
<keyword evidence="2" id="KW-0677">Repeat</keyword>
<dbReference type="SMART" id="SM00320">
    <property type="entry name" value="WD40"/>
    <property type="match status" value="6"/>
</dbReference>
<dbReference type="PROSITE" id="PS50897">
    <property type="entry name" value="CTLH"/>
    <property type="match status" value="1"/>
</dbReference>
<dbReference type="EMBL" id="QJKJ01002434">
    <property type="protein sequence ID" value="RDY02902.1"/>
    <property type="molecule type" value="Genomic_DNA"/>
</dbReference>
<evidence type="ECO:0000259" key="4">
    <source>
        <dbReference type="PROSITE" id="PS50897"/>
    </source>
</evidence>
<comment type="caution">
    <text evidence="5">The sequence shown here is derived from an EMBL/GenBank/DDBJ whole genome shotgun (WGS) entry which is preliminary data.</text>
</comment>
<dbReference type="InterPro" id="IPR006594">
    <property type="entry name" value="LisH"/>
</dbReference>
<dbReference type="PANTHER" id="PTHR44083">
    <property type="entry name" value="TOPLESS-RELATED PROTEIN 1-RELATED"/>
    <property type="match status" value="1"/>
</dbReference>